<gene>
    <name evidence="1" type="ORF">SORBI_3001G250150</name>
</gene>
<evidence type="ECO:0000313" key="1">
    <source>
        <dbReference type="EMBL" id="OQU91795.1"/>
    </source>
</evidence>
<reference evidence="2" key="2">
    <citation type="journal article" date="2018" name="Plant J.">
        <title>The Sorghum bicolor reference genome: improved assembly, gene annotations, a transcriptome atlas, and signatures of genome organization.</title>
        <authorList>
            <person name="McCormick R.F."/>
            <person name="Truong S.K."/>
            <person name="Sreedasyam A."/>
            <person name="Jenkins J."/>
            <person name="Shu S."/>
            <person name="Sims D."/>
            <person name="Kennedy M."/>
            <person name="Amirebrahimi M."/>
            <person name="Weers B.D."/>
            <person name="McKinley B."/>
            <person name="Mattison A."/>
            <person name="Morishige D.T."/>
            <person name="Grimwood J."/>
            <person name="Schmutz J."/>
            <person name="Mullet J.E."/>
        </authorList>
    </citation>
    <scope>NUCLEOTIDE SEQUENCE [LARGE SCALE GENOMIC DNA]</scope>
    <source>
        <strain evidence="2">cv. BTx623</strain>
    </source>
</reference>
<sequence>MARKAEAEAGRRQHHHTVILWSSFHLFSGVSDECRQGICRIANADAAGSISYPCRCRGAERQRNDAVLCLCVSSEARSKRTRTQGGAFNSNQFQFMDVWLSEGLKPGRR</sequence>
<evidence type="ECO:0000313" key="2">
    <source>
        <dbReference type="Proteomes" id="UP000000768"/>
    </source>
</evidence>
<proteinExistence type="predicted"/>
<dbReference type="Proteomes" id="UP000000768">
    <property type="component" value="Chromosome 1"/>
</dbReference>
<dbReference type="EMBL" id="CM000760">
    <property type="protein sequence ID" value="OQU91795.1"/>
    <property type="molecule type" value="Genomic_DNA"/>
</dbReference>
<dbReference type="InParanoid" id="A0A1Z5S7T9"/>
<dbReference type="Gramene" id="OQU91795">
    <property type="protein sequence ID" value="OQU91795"/>
    <property type="gene ID" value="SORBI_3001G250150"/>
</dbReference>
<accession>A0A1Z5S7T9</accession>
<dbReference type="AlphaFoldDB" id="A0A1Z5S7T9"/>
<keyword evidence="2" id="KW-1185">Reference proteome</keyword>
<protein>
    <submittedName>
        <fullName evidence="1">Uncharacterized protein</fullName>
    </submittedName>
</protein>
<organism evidence="1 2">
    <name type="scientific">Sorghum bicolor</name>
    <name type="common">Sorghum</name>
    <name type="synonym">Sorghum vulgare</name>
    <dbReference type="NCBI Taxonomy" id="4558"/>
    <lineage>
        <taxon>Eukaryota</taxon>
        <taxon>Viridiplantae</taxon>
        <taxon>Streptophyta</taxon>
        <taxon>Embryophyta</taxon>
        <taxon>Tracheophyta</taxon>
        <taxon>Spermatophyta</taxon>
        <taxon>Magnoliopsida</taxon>
        <taxon>Liliopsida</taxon>
        <taxon>Poales</taxon>
        <taxon>Poaceae</taxon>
        <taxon>PACMAD clade</taxon>
        <taxon>Panicoideae</taxon>
        <taxon>Andropogonodae</taxon>
        <taxon>Andropogoneae</taxon>
        <taxon>Sorghinae</taxon>
        <taxon>Sorghum</taxon>
    </lineage>
</organism>
<reference evidence="1 2" key="1">
    <citation type="journal article" date="2009" name="Nature">
        <title>The Sorghum bicolor genome and the diversification of grasses.</title>
        <authorList>
            <person name="Paterson A.H."/>
            <person name="Bowers J.E."/>
            <person name="Bruggmann R."/>
            <person name="Dubchak I."/>
            <person name="Grimwood J."/>
            <person name="Gundlach H."/>
            <person name="Haberer G."/>
            <person name="Hellsten U."/>
            <person name="Mitros T."/>
            <person name="Poliakov A."/>
            <person name="Schmutz J."/>
            <person name="Spannagl M."/>
            <person name="Tang H."/>
            <person name="Wang X."/>
            <person name="Wicker T."/>
            <person name="Bharti A.K."/>
            <person name="Chapman J."/>
            <person name="Feltus F.A."/>
            <person name="Gowik U."/>
            <person name="Grigoriev I.V."/>
            <person name="Lyons E."/>
            <person name="Maher C.A."/>
            <person name="Martis M."/>
            <person name="Narechania A."/>
            <person name="Otillar R.P."/>
            <person name="Penning B.W."/>
            <person name="Salamov A.A."/>
            <person name="Wang Y."/>
            <person name="Zhang L."/>
            <person name="Carpita N.C."/>
            <person name="Freeling M."/>
            <person name="Gingle A.R."/>
            <person name="Hash C.T."/>
            <person name="Keller B."/>
            <person name="Klein P."/>
            <person name="Kresovich S."/>
            <person name="McCann M.C."/>
            <person name="Ming R."/>
            <person name="Peterson D.G."/>
            <person name="Mehboob-ur-Rahman"/>
            <person name="Ware D."/>
            <person name="Westhoff P."/>
            <person name="Mayer K.F."/>
            <person name="Messing J."/>
            <person name="Rokhsar D.S."/>
        </authorList>
    </citation>
    <scope>NUCLEOTIDE SEQUENCE [LARGE SCALE GENOMIC DNA]</scope>
    <source>
        <strain evidence="2">cv. BTx623</strain>
    </source>
</reference>
<name>A0A1Z5S7T9_SORBI</name>